<dbReference type="Pfam" id="PF02493">
    <property type="entry name" value="MORN"/>
    <property type="match status" value="6"/>
</dbReference>
<gene>
    <name evidence="3" type="ORF">Vbra_3379</name>
</gene>
<protein>
    <submittedName>
        <fullName evidence="3">Uncharacterized protein</fullName>
    </submittedName>
</protein>
<organism evidence="3 4">
    <name type="scientific">Vitrella brassicaformis (strain CCMP3155)</name>
    <dbReference type="NCBI Taxonomy" id="1169540"/>
    <lineage>
        <taxon>Eukaryota</taxon>
        <taxon>Sar</taxon>
        <taxon>Alveolata</taxon>
        <taxon>Colpodellida</taxon>
        <taxon>Vitrellaceae</taxon>
        <taxon>Vitrella</taxon>
    </lineage>
</organism>
<keyword evidence="1" id="KW-0677">Repeat</keyword>
<dbReference type="InParanoid" id="A0A0G4GQR7"/>
<dbReference type="Gene3D" id="2.20.110.10">
    <property type="entry name" value="Histone H3 K4-specific methyltransferase SET7/9 N-terminal domain"/>
    <property type="match status" value="2"/>
</dbReference>
<sequence length="640" mass="71732">MCNREDLLYFSANEISSLSCPTVCDGIKYNMEHGGPVEYQFLEVLRDEVLHQLSIPEKPMLAVDLTDVRFVDGFAEDSLLASLDDLVGQIGFSLHPSRRFFQMRSSKTTQDMKLYDIARPGARDGGEEITVSISEDFIEKLPSPEQKMARKLIRETPELRSHIFATCAPGYSALECIEGSTEANVPIFDFLEDLLGDWYPKGEDVADAITSQLQELPVAIFGQVLKRLESDKRLVPSTVILPAVSAELRPREGLINMWETLEDQHFETMIGKSPSSCRRRDGGLPAEEEDVNEFNNTSIKPLAGRIISAARKTQRGSSTTGASRSSKPKETSTNVSVMLPGTSCEHIRPTALWHRRLSMVAVGMRAQSSGWAASRFPTGGGVLWSLDGTEKRYEGDWPNGIRHGWGKEFNQNSLVYANDWRNDKRDGNGIQYQWIGQQIMKVYEGEWRDSKWHGQGQAFYHTGRLMHMGSWVNGVLHGRGIEFPNDGQLVYEGEWTNGQKTNRGEGKVGGMQLMDGMGQVLTYTGCTVDGRPHGWGKLRSSDDVIYNGTWAYGIRHGYGTAYYTHPGAYEKGRYEMHHVAWFSGEWRHGKVHNGTFFPDGHWHGDRGTTFASSYQVTPIPWQAGREIPNIDLRPPTGSPI</sequence>
<dbReference type="PANTHER" id="PTHR23084:SF263">
    <property type="entry name" value="MORN REPEAT-CONTAINING PROTEIN 1"/>
    <property type="match status" value="1"/>
</dbReference>
<proteinExistence type="predicted"/>
<feature type="region of interest" description="Disordered" evidence="2">
    <location>
        <begin position="308"/>
        <end position="336"/>
    </location>
</feature>
<dbReference type="SMART" id="SM00698">
    <property type="entry name" value="MORN"/>
    <property type="match status" value="6"/>
</dbReference>
<dbReference type="InterPro" id="IPR003409">
    <property type="entry name" value="MORN"/>
</dbReference>
<name>A0A0G4GQR7_VITBC</name>
<dbReference type="AlphaFoldDB" id="A0A0G4GQR7"/>
<accession>A0A0G4GQR7</accession>
<dbReference type="SUPFAM" id="SSF82185">
    <property type="entry name" value="Histone H3 K4-specific methyltransferase SET7/9 N-terminal domain"/>
    <property type="match status" value="3"/>
</dbReference>
<evidence type="ECO:0000313" key="4">
    <source>
        <dbReference type="Proteomes" id="UP000041254"/>
    </source>
</evidence>
<keyword evidence="4" id="KW-1185">Reference proteome</keyword>
<evidence type="ECO:0000256" key="1">
    <source>
        <dbReference type="ARBA" id="ARBA00022737"/>
    </source>
</evidence>
<reference evidence="3 4" key="1">
    <citation type="submission" date="2014-11" db="EMBL/GenBank/DDBJ databases">
        <authorList>
            <person name="Zhu J."/>
            <person name="Qi W."/>
            <person name="Song R."/>
        </authorList>
    </citation>
    <scope>NUCLEOTIDE SEQUENCE [LARGE SCALE GENOMIC DNA]</scope>
</reference>
<dbReference type="PANTHER" id="PTHR23084">
    <property type="entry name" value="PHOSPHATIDYLINOSITOL-4-PHOSPHATE 5-KINASE RELATED"/>
    <property type="match status" value="1"/>
</dbReference>
<evidence type="ECO:0000256" key="2">
    <source>
        <dbReference type="SAM" id="MobiDB-lite"/>
    </source>
</evidence>
<feature type="compositionally biased region" description="Low complexity" evidence="2">
    <location>
        <begin position="315"/>
        <end position="325"/>
    </location>
</feature>
<dbReference type="Proteomes" id="UP000041254">
    <property type="component" value="Unassembled WGS sequence"/>
</dbReference>
<evidence type="ECO:0000313" key="3">
    <source>
        <dbReference type="EMBL" id="CEM32810.1"/>
    </source>
</evidence>
<dbReference type="VEuPathDB" id="CryptoDB:Vbra_3379"/>
<dbReference type="EMBL" id="CDMY01000764">
    <property type="protein sequence ID" value="CEM32810.1"/>
    <property type="molecule type" value="Genomic_DNA"/>
</dbReference>